<feature type="domain" description="Ketopantoate reductase N-terminal" evidence="5">
    <location>
        <begin position="8"/>
        <end position="150"/>
    </location>
</feature>
<dbReference type="InterPro" id="IPR003710">
    <property type="entry name" value="ApbA"/>
</dbReference>
<dbReference type="NCBIfam" id="TIGR00745">
    <property type="entry name" value="apbA_panE"/>
    <property type="match status" value="1"/>
</dbReference>
<dbReference type="PANTHER" id="PTHR21708:SF26">
    <property type="entry name" value="2-DEHYDROPANTOATE 2-REDUCTASE"/>
    <property type="match status" value="1"/>
</dbReference>
<reference evidence="7" key="2">
    <citation type="submission" date="2021-04" db="EMBL/GenBank/DDBJ databases">
        <authorList>
            <person name="Gilroy R."/>
        </authorList>
    </citation>
    <scope>NUCLEOTIDE SEQUENCE</scope>
    <source>
        <strain evidence="7">CHK191-13928</strain>
    </source>
</reference>
<gene>
    <name evidence="7" type="ORF">H9735_06160</name>
</gene>
<dbReference type="InterPro" id="IPR051402">
    <property type="entry name" value="KPR-Related"/>
</dbReference>
<evidence type="ECO:0000256" key="3">
    <source>
        <dbReference type="ARBA" id="ARBA00023002"/>
    </source>
</evidence>
<dbReference type="GO" id="GO:0005737">
    <property type="term" value="C:cytoplasm"/>
    <property type="evidence" value="ECO:0007669"/>
    <property type="project" value="TreeGrafter"/>
</dbReference>
<dbReference type="InterPro" id="IPR013752">
    <property type="entry name" value="KPA_reductase"/>
</dbReference>
<evidence type="ECO:0000256" key="2">
    <source>
        <dbReference type="ARBA" id="ARBA00022857"/>
    </source>
</evidence>
<evidence type="ECO:0000313" key="8">
    <source>
        <dbReference type="Proteomes" id="UP000886721"/>
    </source>
</evidence>
<reference evidence="7" key="1">
    <citation type="journal article" date="2021" name="PeerJ">
        <title>Extensive microbial diversity within the chicken gut microbiome revealed by metagenomics and culture.</title>
        <authorList>
            <person name="Gilroy R."/>
            <person name="Ravi A."/>
            <person name="Getino M."/>
            <person name="Pursley I."/>
            <person name="Horton D.L."/>
            <person name="Alikhan N.F."/>
            <person name="Baker D."/>
            <person name="Gharbi K."/>
            <person name="Hall N."/>
            <person name="Watson M."/>
            <person name="Adriaenssens E.M."/>
            <person name="Foster-Nyarko E."/>
            <person name="Jarju S."/>
            <person name="Secka A."/>
            <person name="Antonio M."/>
            <person name="Oren A."/>
            <person name="Chaudhuri R.R."/>
            <person name="La Ragione R."/>
            <person name="Hildebrand F."/>
            <person name="Pallen M.J."/>
        </authorList>
    </citation>
    <scope>NUCLEOTIDE SEQUENCE</scope>
    <source>
        <strain evidence="7">CHK191-13928</strain>
    </source>
</reference>
<dbReference type="FunFam" id="1.10.1040.10:FF:000017">
    <property type="entry name" value="2-dehydropantoate 2-reductase"/>
    <property type="match status" value="1"/>
</dbReference>
<proteinExistence type="inferred from homology"/>
<keyword evidence="4" id="KW-0566">Pantothenate biosynthesis</keyword>
<dbReference type="SUPFAM" id="SSF51735">
    <property type="entry name" value="NAD(P)-binding Rossmann-fold domains"/>
    <property type="match status" value="1"/>
</dbReference>
<accession>A0A9D1WV48</accession>
<protein>
    <recommendedName>
        <fullName evidence="4">2-dehydropantoate 2-reductase</fullName>
        <ecNumber evidence="4">1.1.1.169</ecNumber>
    </recommendedName>
    <alternativeName>
        <fullName evidence="4">Ketopantoate reductase</fullName>
    </alternativeName>
</protein>
<evidence type="ECO:0000259" key="5">
    <source>
        <dbReference type="Pfam" id="PF02558"/>
    </source>
</evidence>
<feature type="domain" description="Ketopantoate reductase C-terminal" evidence="6">
    <location>
        <begin position="178"/>
        <end position="302"/>
    </location>
</feature>
<dbReference type="AlphaFoldDB" id="A0A9D1WV48"/>
<dbReference type="Gene3D" id="3.40.50.720">
    <property type="entry name" value="NAD(P)-binding Rossmann-like Domain"/>
    <property type="match status" value="1"/>
</dbReference>
<dbReference type="Pfam" id="PF02558">
    <property type="entry name" value="ApbA"/>
    <property type="match status" value="1"/>
</dbReference>
<keyword evidence="3 4" id="KW-0560">Oxidoreductase</keyword>
<evidence type="ECO:0000256" key="1">
    <source>
        <dbReference type="ARBA" id="ARBA00007870"/>
    </source>
</evidence>
<name>A0A9D1WV48_9FIRM</name>
<evidence type="ECO:0000313" key="7">
    <source>
        <dbReference type="EMBL" id="HIX67697.1"/>
    </source>
</evidence>
<dbReference type="EC" id="1.1.1.169" evidence="4"/>
<evidence type="ECO:0000256" key="4">
    <source>
        <dbReference type="RuleBase" id="RU362068"/>
    </source>
</evidence>
<comment type="catalytic activity">
    <reaction evidence="4">
        <text>(R)-pantoate + NADP(+) = 2-dehydropantoate + NADPH + H(+)</text>
        <dbReference type="Rhea" id="RHEA:16233"/>
        <dbReference type="ChEBI" id="CHEBI:11561"/>
        <dbReference type="ChEBI" id="CHEBI:15378"/>
        <dbReference type="ChEBI" id="CHEBI:15980"/>
        <dbReference type="ChEBI" id="CHEBI:57783"/>
        <dbReference type="ChEBI" id="CHEBI:58349"/>
        <dbReference type="EC" id="1.1.1.169"/>
    </reaction>
</comment>
<comment type="caution">
    <text evidence="7">The sequence shown here is derived from an EMBL/GenBank/DDBJ whole genome shotgun (WGS) entry which is preliminary data.</text>
</comment>
<dbReference type="GO" id="GO:0015940">
    <property type="term" value="P:pantothenate biosynthetic process"/>
    <property type="evidence" value="ECO:0007669"/>
    <property type="project" value="UniProtKB-KW"/>
</dbReference>
<evidence type="ECO:0000259" key="6">
    <source>
        <dbReference type="Pfam" id="PF08546"/>
    </source>
</evidence>
<dbReference type="Pfam" id="PF08546">
    <property type="entry name" value="ApbA_C"/>
    <property type="match status" value="1"/>
</dbReference>
<comment type="function">
    <text evidence="4">Catalyzes the NADPH-dependent reduction of ketopantoate into pantoic acid.</text>
</comment>
<comment type="similarity">
    <text evidence="1 4">Belongs to the ketopantoate reductase family.</text>
</comment>
<organism evidence="7 8">
    <name type="scientific">Candidatus Anaerostipes excrementavium</name>
    <dbReference type="NCBI Taxonomy" id="2838463"/>
    <lineage>
        <taxon>Bacteria</taxon>
        <taxon>Bacillati</taxon>
        <taxon>Bacillota</taxon>
        <taxon>Clostridia</taxon>
        <taxon>Lachnospirales</taxon>
        <taxon>Lachnospiraceae</taxon>
        <taxon>Anaerostipes</taxon>
    </lineage>
</organism>
<dbReference type="InterPro" id="IPR013332">
    <property type="entry name" value="KPR_N"/>
</dbReference>
<dbReference type="SUPFAM" id="SSF48179">
    <property type="entry name" value="6-phosphogluconate dehydrogenase C-terminal domain-like"/>
    <property type="match status" value="1"/>
</dbReference>
<dbReference type="GO" id="GO:0008677">
    <property type="term" value="F:2-dehydropantoate 2-reductase activity"/>
    <property type="evidence" value="ECO:0007669"/>
    <property type="project" value="UniProtKB-EC"/>
</dbReference>
<dbReference type="EMBL" id="DXEM01000019">
    <property type="protein sequence ID" value="HIX67697.1"/>
    <property type="molecule type" value="Genomic_DNA"/>
</dbReference>
<dbReference type="InterPro" id="IPR036291">
    <property type="entry name" value="NAD(P)-bd_dom_sf"/>
</dbReference>
<dbReference type="PANTHER" id="PTHR21708">
    <property type="entry name" value="PROBABLE 2-DEHYDROPANTOATE 2-REDUCTASE"/>
    <property type="match status" value="1"/>
</dbReference>
<keyword evidence="2 4" id="KW-0521">NADP</keyword>
<sequence length="312" mass="34960">MREIQTAALIGLGAIGGYVAPKLQMSLGDEGFTVIADGERKKRLEAGCNINDQIWKFRITAPGDAEKPADLVIFSVKYQGLEQAALDAAGFIDENTILMSLLNGVESEDILRKYYPENHILYSVIRIPSMHENGKISYPDGWGEISFGEAVNTELSEDVEAVRNLFEKSAVGYQIPEDMLKNMWFKFMTNVSENQISAMMRMPYGIFQVSPGINEFREKTAREVLSIAQAKGIHLTEDDLIAQRKKVEAYPFRGKTSTTQDIESGRKTEVDMFAGAVIRMGRELGIPTPCNEMLYQCIKALEAWNDHAEEEK</sequence>
<comment type="pathway">
    <text evidence="4">Cofactor biosynthesis; (R)-pantothenate biosynthesis; (R)-pantoate from 3-methyl-2-oxobutanoate: step 2/2.</text>
</comment>
<dbReference type="Proteomes" id="UP000886721">
    <property type="component" value="Unassembled WGS sequence"/>
</dbReference>
<dbReference type="InterPro" id="IPR013328">
    <property type="entry name" value="6PGD_dom2"/>
</dbReference>
<dbReference type="InterPro" id="IPR008927">
    <property type="entry name" value="6-PGluconate_DH-like_C_sf"/>
</dbReference>
<dbReference type="Gene3D" id="1.10.1040.10">
    <property type="entry name" value="N-(1-d-carboxylethyl)-l-norvaline Dehydrogenase, domain 2"/>
    <property type="match status" value="1"/>
</dbReference>